<dbReference type="InterPro" id="IPR027304">
    <property type="entry name" value="Trigger_fact/SurA_dom_sf"/>
</dbReference>
<evidence type="ECO:0000313" key="4">
    <source>
        <dbReference type="EMBL" id="BCY27497.1"/>
    </source>
</evidence>
<proteinExistence type="predicted"/>
<evidence type="ECO:0000256" key="2">
    <source>
        <dbReference type="SAM" id="Phobius"/>
    </source>
</evidence>
<dbReference type="Gene3D" id="3.10.50.40">
    <property type="match status" value="1"/>
</dbReference>
<dbReference type="InterPro" id="IPR050245">
    <property type="entry name" value="PrsA_foldase"/>
</dbReference>
<keyword evidence="2" id="KW-0812">Transmembrane</keyword>
<dbReference type="Pfam" id="PF13145">
    <property type="entry name" value="Rotamase_2"/>
    <property type="match status" value="1"/>
</dbReference>
<dbReference type="Pfam" id="PF13616">
    <property type="entry name" value="Rotamase_3"/>
    <property type="match status" value="1"/>
</dbReference>
<sequence length="701" mass="77734">MAVLGKIRQRSILLIGVIGFCLFAFVIGDVVQNGSFGINANNVGSVNGTDIDAQQFMQKVAQLEQQNQNTTNAQAMNSVWEQEIRNIILGEQIEKAGLGIANDQLINEIKKNPYFSQNPQFLNEAGMFDENKFREFVKSIQNDPNQDRWNEWKSFENEVAKTSVQQMYYNLIKGGVYTTQAEGKFKYVSDNRKVDFEYVTVPYSTINDDEVKVSDDEIIAYMKKHPKRYKSDNTRSLEFVLFENKPSEADERAMQKAMDKVMFGIVEFNNKTNSNDTIPAFKDIKAENVAEFVNKNSDVKFDSIYLAKSELPLDYQEQLFNLSQGEVFGPYSFNGSQNVSRMLDRKANASVKASHILIAYKDAARSTATRTKEEAEALANELLGKAKANPADFAKLAEENSDDPGSKTKGGEYDNIMPGQMVPQFNDFIFDSPVGSIGLVETDFGFHVIKVSAKYESVLLATISQKVEPSEATVDANYTKASKFEATVSSKDFSETAKAENLTSSPVTNLKATDEYVGALGAQRQIVMWAFNSDTNVGDVRRFDVPQGFVVAKVTNKNETGLLAIDVARESVGAILRNEKKALKIREKMNAATLEDIAKSTGGSVILASNVALGTAVIPNIGRETKVVGTAFNLEAGKTSDLIDGTMGVYKIRTKQVVNEPAVTSYKTQTAQEMQQQQNAAQMRVFQALKDKADIEDNRVK</sequence>
<name>A0ABM7S1N6_9FLAO</name>
<dbReference type="RefSeq" id="WP_221259115.1">
    <property type="nucleotide sequence ID" value="NZ_AP024749.1"/>
</dbReference>
<dbReference type="PANTHER" id="PTHR47245">
    <property type="entry name" value="PEPTIDYLPROLYL ISOMERASE"/>
    <property type="match status" value="1"/>
</dbReference>
<dbReference type="SUPFAM" id="SSF109998">
    <property type="entry name" value="Triger factor/SurA peptide-binding domain-like"/>
    <property type="match status" value="1"/>
</dbReference>
<dbReference type="Pfam" id="PF13623">
    <property type="entry name" value="SurA_N_2"/>
    <property type="match status" value="1"/>
</dbReference>
<feature type="transmembrane region" description="Helical" evidence="2">
    <location>
        <begin position="12"/>
        <end position="31"/>
    </location>
</feature>
<keyword evidence="1" id="KW-0697">Rotamase</keyword>
<organism evidence="4 5">
    <name type="scientific">Flavobacterium okayamense</name>
    <dbReference type="NCBI Taxonomy" id="2830782"/>
    <lineage>
        <taxon>Bacteria</taxon>
        <taxon>Pseudomonadati</taxon>
        <taxon>Bacteroidota</taxon>
        <taxon>Flavobacteriia</taxon>
        <taxon>Flavobacteriales</taxon>
        <taxon>Flavobacteriaceae</taxon>
        <taxon>Flavobacterium</taxon>
    </lineage>
</organism>
<dbReference type="EMBL" id="AP024749">
    <property type="protein sequence ID" value="BCY27497.1"/>
    <property type="molecule type" value="Genomic_DNA"/>
</dbReference>
<evidence type="ECO:0000259" key="3">
    <source>
        <dbReference type="PROSITE" id="PS50198"/>
    </source>
</evidence>
<keyword evidence="5" id="KW-1185">Reference proteome</keyword>
<protein>
    <submittedName>
        <fullName evidence="4">Peptidylprolyl isomerase</fullName>
    </submittedName>
</protein>
<keyword evidence="1 4" id="KW-0413">Isomerase</keyword>
<dbReference type="PANTHER" id="PTHR47245:SF2">
    <property type="entry name" value="PEPTIDYL-PROLYL CIS-TRANS ISOMERASE HP_0175-RELATED"/>
    <property type="match status" value="1"/>
</dbReference>
<accession>A0ABM7S1N6</accession>
<feature type="domain" description="PpiC" evidence="3">
    <location>
        <begin position="348"/>
        <end position="453"/>
    </location>
</feature>
<dbReference type="GO" id="GO:0016853">
    <property type="term" value="F:isomerase activity"/>
    <property type="evidence" value="ECO:0007669"/>
    <property type="project" value="UniProtKB-KW"/>
</dbReference>
<dbReference type="PROSITE" id="PS50198">
    <property type="entry name" value="PPIC_PPIASE_2"/>
    <property type="match status" value="1"/>
</dbReference>
<dbReference type="InterPro" id="IPR000297">
    <property type="entry name" value="PPIase_PpiC"/>
</dbReference>
<gene>
    <name evidence="4" type="ORF">KK2020170_03650</name>
</gene>
<dbReference type="InterPro" id="IPR046357">
    <property type="entry name" value="PPIase_dom_sf"/>
</dbReference>
<keyword evidence="2" id="KW-0472">Membrane</keyword>
<evidence type="ECO:0000313" key="5">
    <source>
        <dbReference type="Proteomes" id="UP000825258"/>
    </source>
</evidence>
<keyword evidence="2" id="KW-1133">Transmembrane helix</keyword>
<reference evidence="4 5" key="1">
    <citation type="submission" date="2021-06" db="EMBL/GenBank/DDBJ databases">
        <title>Whole genome sequences of Flavobacterium sp. KK2020170 and assembly.</title>
        <authorList>
            <person name="Kitahara K."/>
            <person name="Miyoshi S."/>
            <person name="Uesaka K."/>
        </authorList>
    </citation>
    <scope>NUCLEOTIDE SEQUENCE [LARGE SCALE GENOMIC DNA]</scope>
    <source>
        <strain evidence="4 5">KK2020170</strain>
    </source>
</reference>
<evidence type="ECO:0000256" key="1">
    <source>
        <dbReference type="PROSITE-ProRule" id="PRU00278"/>
    </source>
</evidence>
<dbReference type="Proteomes" id="UP000825258">
    <property type="component" value="Chromosome"/>
</dbReference>
<dbReference type="SUPFAM" id="SSF54534">
    <property type="entry name" value="FKBP-like"/>
    <property type="match status" value="1"/>
</dbReference>